<proteinExistence type="predicted"/>
<dbReference type="OMA" id="QRICHVI"/>
<dbReference type="EMBL" id="KI537036">
    <property type="protein sequence ID" value="ESR33875.1"/>
    <property type="molecule type" value="Genomic_DNA"/>
</dbReference>
<dbReference type="PANTHER" id="PTHR37610:SF77">
    <property type="entry name" value="INTEGRASE CATALYTIC DOMAIN-CONTAINING PROTEIN"/>
    <property type="match status" value="1"/>
</dbReference>
<organism evidence="1 2">
    <name type="scientific">Citrus clementina</name>
    <name type="common">Clementine</name>
    <name type="synonym">Citrus deliciosa x Citrus sinensis</name>
    <dbReference type="NCBI Taxonomy" id="85681"/>
    <lineage>
        <taxon>Eukaryota</taxon>
        <taxon>Viridiplantae</taxon>
        <taxon>Streptophyta</taxon>
        <taxon>Embryophyta</taxon>
        <taxon>Tracheophyta</taxon>
        <taxon>Spermatophyta</taxon>
        <taxon>Magnoliopsida</taxon>
        <taxon>eudicotyledons</taxon>
        <taxon>Gunneridae</taxon>
        <taxon>Pentapetalae</taxon>
        <taxon>rosids</taxon>
        <taxon>malvids</taxon>
        <taxon>Sapindales</taxon>
        <taxon>Rutaceae</taxon>
        <taxon>Aurantioideae</taxon>
        <taxon>Citrus</taxon>
    </lineage>
</organism>
<keyword evidence="2" id="KW-1185">Reference proteome</keyword>
<feature type="non-terminal residue" evidence="1">
    <location>
        <position position="102"/>
    </location>
</feature>
<dbReference type="AlphaFoldDB" id="V4S4X8"/>
<dbReference type="PANTHER" id="PTHR37610">
    <property type="entry name" value="CCHC-TYPE DOMAIN-CONTAINING PROTEIN"/>
    <property type="match status" value="1"/>
</dbReference>
<evidence type="ECO:0000313" key="1">
    <source>
        <dbReference type="EMBL" id="ESR33875.1"/>
    </source>
</evidence>
<evidence type="ECO:0000313" key="2">
    <source>
        <dbReference type="Proteomes" id="UP000030687"/>
    </source>
</evidence>
<sequence length="102" mass="11922">MSQSETLGIKLDGKNYFSWEFQFRMFVKGKDLWGYVDGSDSRPQEGTDSVKIKEWDSNDAKIISWILSSVDARIVLSLRPFRCSKDMWNYLKKICNQENSAR</sequence>
<dbReference type="Gramene" id="ESR33875">
    <property type="protein sequence ID" value="ESR33875"/>
    <property type="gene ID" value="CICLE_v10006515mg"/>
</dbReference>
<dbReference type="eggNOG" id="KOG0017">
    <property type="taxonomic scope" value="Eukaryota"/>
</dbReference>
<dbReference type="Proteomes" id="UP000030687">
    <property type="component" value="Unassembled WGS sequence"/>
</dbReference>
<dbReference type="KEGG" id="cic:CICLE_v10006515mg"/>
<accession>V4S4X8</accession>
<name>V4S4X8_CITCL</name>
<dbReference type="Pfam" id="PF14223">
    <property type="entry name" value="Retrotran_gag_2"/>
    <property type="match status" value="1"/>
</dbReference>
<dbReference type="InParanoid" id="V4S4X8"/>
<protein>
    <submittedName>
        <fullName evidence="1">Uncharacterized protein</fullName>
    </submittedName>
</protein>
<gene>
    <name evidence="1" type="ORF">CICLE_v10006515mg</name>
</gene>
<reference evidence="1 2" key="1">
    <citation type="submission" date="2013-10" db="EMBL/GenBank/DDBJ databases">
        <authorList>
            <consortium name="International Citrus Genome Consortium"/>
            <person name="Jenkins J."/>
            <person name="Schmutz J."/>
            <person name="Prochnik S."/>
            <person name="Rokhsar D."/>
            <person name="Gmitter F."/>
            <person name="Ollitrault P."/>
            <person name="Machado M."/>
            <person name="Talon M."/>
            <person name="Wincker P."/>
            <person name="Jaillon O."/>
            <person name="Morgante M."/>
        </authorList>
    </citation>
    <scope>NUCLEOTIDE SEQUENCE</scope>
    <source>
        <strain evidence="2">cv. Clemenules</strain>
    </source>
</reference>